<dbReference type="Proteomes" id="UP000030746">
    <property type="component" value="Unassembled WGS sequence"/>
</dbReference>
<sequence length="272" mass="30814">METLSDSVSKVTLDEVDTKTTENDEQVHTKAIENDEPASSNRENHRPIVSHYIHKELKIYGAINASEGISYVNLIRQIDAAVSKKYSESEIIWAVIKSVHPSQQLRGKQYYEPTPQVIAEQRGYDDDYNAEHKDKETGIEPEQVPEDTTLDNPVEEVLDLPVVPESPTTSVSDDGIRRSSRNRQPPARLTYDMDGNTSEWRTSPCLITGIPEWRPVPMIHYVGNFGPRYLNYGPEYLNHGARLNQPPIGYHMPSVLPTVLDSYRLLSEVSLK</sequence>
<protein>
    <submittedName>
        <fullName evidence="2">Uncharacterized protein</fullName>
    </submittedName>
</protein>
<accession>V4AT86</accession>
<dbReference type="GeneID" id="20238118"/>
<dbReference type="OrthoDB" id="10065368at2759"/>
<dbReference type="EMBL" id="KB201362">
    <property type="protein sequence ID" value="ESO96931.1"/>
    <property type="molecule type" value="Genomic_DNA"/>
</dbReference>
<evidence type="ECO:0000313" key="2">
    <source>
        <dbReference type="EMBL" id="ESO96931.1"/>
    </source>
</evidence>
<proteinExistence type="predicted"/>
<gene>
    <name evidence="2" type="ORF">LOTGIDRAFT_159686</name>
</gene>
<evidence type="ECO:0000313" key="3">
    <source>
        <dbReference type="Proteomes" id="UP000030746"/>
    </source>
</evidence>
<reference evidence="2 3" key="1">
    <citation type="journal article" date="2013" name="Nature">
        <title>Insights into bilaterian evolution from three spiralian genomes.</title>
        <authorList>
            <person name="Simakov O."/>
            <person name="Marletaz F."/>
            <person name="Cho S.J."/>
            <person name="Edsinger-Gonzales E."/>
            <person name="Havlak P."/>
            <person name="Hellsten U."/>
            <person name="Kuo D.H."/>
            <person name="Larsson T."/>
            <person name="Lv J."/>
            <person name="Arendt D."/>
            <person name="Savage R."/>
            <person name="Osoegawa K."/>
            <person name="de Jong P."/>
            <person name="Grimwood J."/>
            <person name="Chapman J.A."/>
            <person name="Shapiro H."/>
            <person name="Aerts A."/>
            <person name="Otillar R.P."/>
            <person name="Terry A.Y."/>
            <person name="Boore J.L."/>
            <person name="Grigoriev I.V."/>
            <person name="Lindberg D.R."/>
            <person name="Seaver E.C."/>
            <person name="Weisblat D.A."/>
            <person name="Putnam N.H."/>
            <person name="Rokhsar D.S."/>
        </authorList>
    </citation>
    <scope>NUCLEOTIDE SEQUENCE [LARGE SCALE GENOMIC DNA]</scope>
</reference>
<evidence type="ECO:0000256" key="1">
    <source>
        <dbReference type="SAM" id="MobiDB-lite"/>
    </source>
</evidence>
<dbReference type="AlphaFoldDB" id="V4AT86"/>
<feature type="compositionally biased region" description="Basic and acidic residues" evidence="1">
    <location>
        <begin position="12"/>
        <end position="33"/>
    </location>
</feature>
<dbReference type="CTD" id="20238118"/>
<feature type="region of interest" description="Disordered" evidence="1">
    <location>
        <begin position="1"/>
        <end position="45"/>
    </location>
</feature>
<feature type="compositionally biased region" description="Polar residues" evidence="1">
    <location>
        <begin position="1"/>
        <end position="10"/>
    </location>
</feature>
<dbReference type="KEGG" id="lgi:LOTGIDRAFT_159686"/>
<name>V4AT86_LOTGI</name>
<dbReference type="RefSeq" id="XP_009052424.1">
    <property type="nucleotide sequence ID" value="XM_009054176.1"/>
</dbReference>
<keyword evidence="3" id="KW-1185">Reference proteome</keyword>
<feature type="region of interest" description="Disordered" evidence="1">
    <location>
        <begin position="163"/>
        <end position="195"/>
    </location>
</feature>
<feature type="region of interest" description="Disordered" evidence="1">
    <location>
        <begin position="128"/>
        <end position="147"/>
    </location>
</feature>
<feature type="compositionally biased region" description="Basic and acidic residues" evidence="1">
    <location>
        <begin position="128"/>
        <end position="138"/>
    </location>
</feature>
<dbReference type="STRING" id="225164.V4AT86"/>
<dbReference type="HOGENOM" id="CLU_1024092_0_0_1"/>
<organism evidence="2 3">
    <name type="scientific">Lottia gigantea</name>
    <name type="common">Giant owl limpet</name>
    <dbReference type="NCBI Taxonomy" id="225164"/>
    <lineage>
        <taxon>Eukaryota</taxon>
        <taxon>Metazoa</taxon>
        <taxon>Spiralia</taxon>
        <taxon>Lophotrochozoa</taxon>
        <taxon>Mollusca</taxon>
        <taxon>Gastropoda</taxon>
        <taxon>Patellogastropoda</taxon>
        <taxon>Lottioidea</taxon>
        <taxon>Lottiidae</taxon>
        <taxon>Lottia</taxon>
    </lineage>
</organism>